<dbReference type="InterPro" id="IPR007420">
    <property type="entry name" value="DUF465"/>
</dbReference>
<dbReference type="RefSeq" id="WP_176613465.1">
    <property type="nucleotide sequence ID" value="NZ_JABXXR010000047.1"/>
</dbReference>
<keyword evidence="2" id="KW-1185">Reference proteome</keyword>
<dbReference type="InterPro" id="IPR038444">
    <property type="entry name" value="DUF465_sf"/>
</dbReference>
<dbReference type="Pfam" id="PF04325">
    <property type="entry name" value="DUF465"/>
    <property type="match status" value="1"/>
</dbReference>
<gene>
    <name evidence="1" type="ORF">HUK82_07980</name>
</gene>
<proteinExistence type="predicted"/>
<comment type="caution">
    <text evidence="1">The sequence shown here is derived from an EMBL/GenBank/DDBJ whole genome shotgun (WGS) entry which is preliminary data.</text>
</comment>
<evidence type="ECO:0000313" key="2">
    <source>
        <dbReference type="Proteomes" id="UP000585665"/>
    </source>
</evidence>
<dbReference type="EMBL" id="JABXXR010000047">
    <property type="protein sequence ID" value="NVN40501.1"/>
    <property type="molecule type" value="Genomic_DNA"/>
</dbReference>
<dbReference type="Gene3D" id="6.10.280.50">
    <property type="match status" value="1"/>
</dbReference>
<dbReference type="AlphaFoldDB" id="A0A850PH66"/>
<protein>
    <submittedName>
        <fullName evidence="1">DUF465 domain-containing protein</fullName>
    </submittedName>
</protein>
<accession>A0A850PH66</accession>
<dbReference type="Proteomes" id="UP000585665">
    <property type="component" value="Unassembled WGS sequence"/>
</dbReference>
<name>A0A850PH66_9PROT</name>
<evidence type="ECO:0000313" key="1">
    <source>
        <dbReference type="EMBL" id="NVN40501.1"/>
    </source>
</evidence>
<reference evidence="1 2" key="1">
    <citation type="submission" date="2020-06" db="EMBL/GenBank/DDBJ databases">
        <title>Description of novel acetic acid bacteria.</title>
        <authorList>
            <person name="Sombolestani A."/>
        </authorList>
    </citation>
    <scope>NUCLEOTIDE SEQUENCE [LARGE SCALE GENOMIC DNA]</scope>
    <source>
        <strain evidence="1 2">LMG 27010</strain>
    </source>
</reference>
<sequence length="56" mass="6750">MSRQSRITSLRARHHRLDERIFDEDHRPLPDQRVLMCLKLEKLKLKEEIERLAGQG</sequence>
<organism evidence="1 2">
    <name type="scientific">Ameyamaea chiangmaiensis</name>
    <dbReference type="NCBI Taxonomy" id="442969"/>
    <lineage>
        <taxon>Bacteria</taxon>
        <taxon>Pseudomonadati</taxon>
        <taxon>Pseudomonadota</taxon>
        <taxon>Alphaproteobacteria</taxon>
        <taxon>Acetobacterales</taxon>
        <taxon>Acetobacteraceae</taxon>
        <taxon>Ameyamaea</taxon>
    </lineage>
</organism>